<dbReference type="NCBIfam" id="TIGR00475">
    <property type="entry name" value="selB"/>
    <property type="match status" value="1"/>
</dbReference>
<dbReference type="InterPro" id="IPR036388">
    <property type="entry name" value="WH-like_DNA-bd_sf"/>
</dbReference>
<keyword evidence="5" id="KW-0648">Protein biosynthesis</keyword>
<evidence type="ECO:0000256" key="3">
    <source>
        <dbReference type="ARBA" id="ARBA00022490"/>
    </source>
</evidence>
<dbReference type="Pfam" id="PF00009">
    <property type="entry name" value="GTP_EFTU"/>
    <property type="match status" value="1"/>
</dbReference>
<dbReference type="InterPro" id="IPR009001">
    <property type="entry name" value="Transl_elong_EF1A/Init_IF2_C"/>
</dbReference>
<dbReference type="CDD" id="cd04171">
    <property type="entry name" value="SelB"/>
    <property type="match status" value="1"/>
</dbReference>
<dbReference type="KEGG" id="apor:DDU33_03595"/>
<feature type="domain" description="Tr-type G" evidence="9">
    <location>
        <begin position="1"/>
        <end position="172"/>
    </location>
</feature>
<reference evidence="11" key="1">
    <citation type="submission" date="2018-05" db="EMBL/GenBank/DDBJ databases">
        <title>Complete genome sequence of Actinobacillus porcitonsillarum reference strain 9953L55 (CCUG 46996).</title>
        <authorList>
            <person name="Dona V."/>
            <person name="Perreten V."/>
        </authorList>
    </citation>
    <scope>NUCLEOTIDE SEQUENCE [LARGE SCALE GENOMIC DNA]</scope>
    <source>
        <strain evidence="11">9953L55</strain>
    </source>
</reference>
<dbReference type="EMBL" id="CP029206">
    <property type="protein sequence ID" value="AWI50633.1"/>
    <property type="molecule type" value="Genomic_DNA"/>
</dbReference>
<dbReference type="Pfam" id="PF21214">
    <property type="entry name" value="WHD_2nd_SelB_bact"/>
    <property type="match status" value="1"/>
</dbReference>
<dbReference type="InterPro" id="IPR050055">
    <property type="entry name" value="EF-Tu_GTPase"/>
</dbReference>
<dbReference type="CDD" id="cd03696">
    <property type="entry name" value="SelB_II"/>
    <property type="match status" value="1"/>
</dbReference>
<keyword evidence="11" id="KW-1185">Reference proteome</keyword>
<dbReference type="InterPro" id="IPR057335">
    <property type="entry name" value="Beta-barrel_SelB"/>
</dbReference>
<dbReference type="InterPro" id="IPR009000">
    <property type="entry name" value="Transl_B-barrel_sf"/>
</dbReference>
<dbReference type="InterPro" id="IPR005225">
    <property type="entry name" value="Small_GTP-bd"/>
</dbReference>
<dbReference type="Gene3D" id="2.40.30.10">
    <property type="entry name" value="Translation factors"/>
    <property type="match status" value="1"/>
</dbReference>
<evidence type="ECO:0000313" key="11">
    <source>
        <dbReference type="Proteomes" id="UP000244920"/>
    </source>
</evidence>
<dbReference type="Gene3D" id="3.40.50.300">
    <property type="entry name" value="P-loop containing nucleotide triphosphate hydrolases"/>
    <property type="match status" value="1"/>
</dbReference>
<proteinExistence type="predicted"/>
<dbReference type="PROSITE" id="PS51722">
    <property type="entry name" value="G_TR_2"/>
    <property type="match status" value="1"/>
</dbReference>
<dbReference type="AlphaFoldDB" id="A0A2U8FI42"/>
<dbReference type="GO" id="GO:0003924">
    <property type="term" value="F:GTPase activity"/>
    <property type="evidence" value="ECO:0007669"/>
    <property type="project" value="InterPro"/>
</dbReference>
<evidence type="ECO:0000259" key="9">
    <source>
        <dbReference type="PROSITE" id="PS51722"/>
    </source>
</evidence>
<evidence type="ECO:0000256" key="1">
    <source>
        <dbReference type="ARBA" id="ARBA00004496"/>
    </source>
</evidence>
<dbReference type="Pfam" id="PF09107">
    <property type="entry name" value="WHD_3rd_SelB"/>
    <property type="match status" value="1"/>
</dbReference>
<dbReference type="Pfam" id="PF09106">
    <property type="entry name" value="WHD_2nd_SelB"/>
    <property type="match status" value="1"/>
</dbReference>
<dbReference type="GO" id="GO:0005737">
    <property type="term" value="C:cytoplasm"/>
    <property type="evidence" value="ECO:0007669"/>
    <property type="project" value="UniProtKB-SubCell"/>
</dbReference>
<dbReference type="SUPFAM" id="SSF50465">
    <property type="entry name" value="EF-Tu/eEF-1alpha/eIF2-gamma C-terminal domain"/>
    <property type="match status" value="1"/>
</dbReference>
<evidence type="ECO:0000256" key="5">
    <source>
        <dbReference type="ARBA" id="ARBA00022917"/>
    </source>
</evidence>
<sequence>MIVVTAGHVDHGKTSLLQALTGTHTAHLPEEKKRGLTIDLGYAYLPITDTEGKQDILGFIDVPGHQKFLSNMLAGVGGIQHALLVISAEEGIKPQTEEHLEILKLLNFQHIMVVITKADRAEENQIQQLIEKVKQTYAFLAQSPFFITSATTLQGIESLKQHLIDLNQHSQAENKPFRYAIDRVFNIKGAGLVVTGTAVSGKVKIGDEIFLSNGQKVRIKGIHAQNHEAEIGFGGQRLALNIAGVEKEQIKRGDWLCERLPQYASERVTVTFTANQMVKENSVVHLYHFASHITGKLNLLNRKQAVKNQQCFAEIILDEPLHIATSDKLILRSGDDSQTLGGATVLEIHSPKRHKRTEQRLALVEKLAKTTACEHFRQRVELYLQQKAVPTDFLLWAEQCFLEDVAPLGFQLSSKWIFTAAFKQQIQQRILDKMAEYHENHQDQLGLTKARLYRIAALEQPEPLVYQFIDELVEAKQLTQTRGWLHLPEHRIEFNPQELQIWQQIRPLFEATNQALWVRDIATELSVDETEMRNLLYKAGKLGYLIPIVKDRFLLSEQITAFAHFIRQFIAEHGAISVNQLRDEIQYGRKLTVQLIEYFDRSGFLRRKGNIHLLRDTESFS</sequence>
<dbReference type="InterPro" id="IPR000795">
    <property type="entry name" value="T_Tr_GTP-bd_dom"/>
</dbReference>
<dbReference type="InterPro" id="IPR015190">
    <property type="entry name" value="Elong_fac_SelB-wing-hlx_typ-2"/>
</dbReference>
<evidence type="ECO:0000256" key="7">
    <source>
        <dbReference type="ARBA" id="ARBA00025526"/>
    </source>
</evidence>
<dbReference type="Proteomes" id="UP000244920">
    <property type="component" value="Chromosome"/>
</dbReference>
<evidence type="ECO:0000256" key="2">
    <source>
        <dbReference type="ARBA" id="ARBA00015953"/>
    </source>
</evidence>
<name>A0A2U8FI42_9PAST</name>
<dbReference type="RefSeq" id="WP_108923206.1">
    <property type="nucleotide sequence ID" value="NZ_CP029206.1"/>
</dbReference>
<gene>
    <name evidence="10" type="primary">selB</name>
    <name evidence="10" type="ORF">DDU33_03595</name>
</gene>
<dbReference type="InterPro" id="IPR027417">
    <property type="entry name" value="P-loop_NTPase"/>
</dbReference>
<keyword evidence="6" id="KW-0342">GTP-binding</keyword>
<dbReference type="InterPro" id="IPR004161">
    <property type="entry name" value="EFTu-like_2"/>
</dbReference>
<dbReference type="InterPro" id="IPR015191">
    <property type="entry name" value="SelB_WHD4"/>
</dbReference>
<dbReference type="SUPFAM" id="SSF46785">
    <property type="entry name" value="Winged helix' DNA-binding domain"/>
    <property type="match status" value="2"/>
</dbReference>
<evidence type="ECO:0000313" key="10">
    <source>
        <dbReference type="EMBL" id="AWI50633.1"/>
    </source>
</evidence>
<keyword evidence="10" id="KW-0251">Elongation factor</keyword>
<dbReference type="GO" id="GO:0005525">
    <property type="term" value="F:GTP binding"/>
    <property type="evidence" value="ECO:0007669"/>
    <property type="project" value="UniProtKB-KW"/>
</dbReference>
<dbReference type="InterPro" id="IPR004535">
    <property type="entry name" value="Transl_elong_SelB"/>
</dbReference>
<comment type="subcellular location">
    <subcellularLocation>
        <location evidence="1">Cytoplasm</location>
    </subcellularLocation>
</comment>
<evidence type="ECO:0000256" key="4">
    <source>
        <dbReference type="ARBA" id="ARBA00022741"/>
    </source>
</evidence>
<keyword evidence="3" id="KW-0963">Cytoplasm</keyword>
<dbReference type="InterPro" id="IPR036390">
    <property type="entry name" value="WH_DNA-bd_sf"/>
</dbReference>
<evidence type="ECO:0000256" key="8">
    <source>
        <dbReference type="ARBA" id="ARBA00031615"/>
    </source>
</evidence>
<organism evidence="10 11">
    <name type="scientific">Actinobacillus porcitonsillarum</name>
    <dbReference type="NCBI Taxonomy" id="189834"/>
    <lineage>
        <taxon>Bacteria</taxon>
        <taxon>Pseudomonadati</taxon>
        <taxon>Pseudomonadota</taxon>
        <taxon>Gammaproteobacteria</taxon>
        <taxon>Pasteurellales</taxon>
        <taxon>Pasteurellaceae</taxon>
        <taxon>Actinobacillus</taxon>
    </lineage>
</organism>
<dbReference type="Pfam" id="PF25461">
    <property type="entry name" value="Beta-barrel_SelB"/>
    <property type="match status" value="1"/>
</dbReference>
<accession>A0A2U8FI42</accession>
<dbReference type="SUPFAM" id="SSF52540">
    <property type="entry name" value="P-loop containing nucleoside triphosphate hydrolases"/>
    <property type="match status" value="1"/>
</dbReference>
<dbReference type="PANTHER" id="PTHR43721">
    <property type="entry name" value="ELONGATION FACTOR TU-RELATED"/>
    <property type="match status" value="1"/>
</dbReference>
<dbReference type="GO" id="GO:0003723">
    <property type="term" value="F:RNA binding"/>
    <property type="evidence" value="ECO:0007669"/>
    <property type="project" value="InterPro"/>
</dbReference>
<dbReference type="SUPFAM" id="SSF50447">
    <property type="entry name" value="Translation proteins"/>
    <property type="match status" value="1"/>
</dbReference>
<dbReference type="Pfam" id="PF03144">
    <property type="entry name" value="GTP_EFTU_D2"/>
    <property type="match status" value="1"/>
</dbReference>
<dbReference type="Gene3D" id="1.10.10.10">
    <property type="entry name" value="Winged helix-like DNA-binding domain superfamily/Winged helix DNA-binding domain"/>
    <property type="match status" value="2"/>
</dbReference>
<dbReference type="InterPro" id="IPR048931">
    <property type="entry name" value="WHD_2nd_SelB_bact"/>
</dbReference>
<evidence type="ECO:0000256" key="6">
    <source>
        <dbReference type="ARBA" id="ARBA00023134"/>
    </source>
</evidence>
<protein>
    <recommendedName>
        <fullName evidence="2">Selenocysteine-specific elongation factor</fullName>
    </recommendedName>
    <alternativeName>
        <fullName evidence="8">SelB translation factor</fullName>
    </alternativeName>
</protein>
<comment type="function">
    <text evidence="7">Translation factor necessary for the incorporation of selenocysteine into proteins. It probably replaces EF-Tu for the insertion of selenocysteine directed by the UGA codon. SelB binds GTP and GDP.</text>
</comment>
<dbReference type="NCBIfam" id="TIGR00231">
    <property type="entry name" value="small_GTP"/>
    <property type="match status" value="1"/>
</dbReference>
<dbReference type="GO" id="GO:0001514">
    <property type="term" value="P:selenocysteine incorporation"/>
    <property type="evidence" value="ECO:0007669"/>
    <property type="project" value="InterPro"/>
</dbReference>
<keyword evidence="4" id="KW-0547">Nucleotide-binding</keyword>
<dbReference type="PANTHER" id="PTHR43721:SF22">
    <property type="entry name" value="ELONGATION FACTOR TU, MITOCHONDRIAL"/>
    <property type="match status" value="1"/>
</dbReference>
<dbReference type="GO" id="GO:0003746">
    <property type="term" value="F:translation elongation factor activity"/>
    <property type="evidence" value="ECO:0007669"/>
    <property type="project" value="UniProtKB-KW"/>
</dbReference>